<organism evidence="1 2">
    <name type="scientific">Rhodococcus artemisiae</name>
    <dbReference type="NCBI Taxonomy" id="714159"/>
    <lineage>
        <taxon>Bacteria</taxon>
        <taxon>Bacillati</taxon>
        <taxon>Actinomycetota</taxon>
        <taxon>Actinomycetes</taxon>
        <taxon>Mycobacteriales</taxon>
        <taxon>Nocardiaceae</taxon>
        <taxon>Rhodococcus</taxon>
    </lineage>
</organism>
<accession>A0ABU7L4X5</accession>
<dbReference type="RefSeq" id="WP_330131285.1">
    <property type="nucleotide sequence ID" value="NZ_JAUTXY010000001.1"/>
</dbReference>
<name>A0ABU7L4X5_9NOCA</name>
<dbReference type="EMBL" id="JAUTXY010000001">
    <property type="protein sequence ID" value="MEE2055962.1"/>
    <property type="molecule type" value="Genomic_DNA"/>
</dbReference>
<keyword evidence="2" id="KW-1185">Reference proteome</keyword>
<sequence length="103" mass="11144">MHPTSELIGQILREAIEGGGVAAWATVEDWDGVATARITETGGTIHIIDESVAQRGIRTMLLDDDAHHAHTRDAVRGGNPRLIDGDVADAIVQFGLFGWIVYR</sequence>
<evidence type="ECO:0000313" key="2">
    <source>
        <dbReference type="Proteomes" id="UP001336020"/>
    </source>
</evidence>
<proteinExistence type="predicted"/>
<gene>
    <name evidence="1" type="ORF">Q7514_00275</name>
</gene>
<comment type="caution">
    <text evidence="1">The sequence shown here is derived from an EMBL/GenBank/DDBJ whole genome shotgun (WGS) entry which is preliminary data.</text>
</comment>
<evidence type="ECO:0000313" key="1">
    <source>
        <dbReference type="EMBL" id="MEE2055962.1"/>
    </source>
</evidence>
<dbReference type="Proteomes" id="UP001336020">
    <property type="component" value="Unassembled WGS sequence"/>
</dbReference>
<protein>
    <submittedName>
        <fullName evidence="1">Uncharacterized protein</fullName>
    </submittedName>
</protein>
<reference evidence="1 2" key="1">
    <citation type="submission" date="2023-07" db="EMBL/GenBank/DDBJ databases">
        <authorList>
            <person name="Girao M."/>
            <person name="Carvalho M.F."/>
        </authorList>
    </citation>
    <scope>NUCLEOTIDE SEQUENCE [LARGE SCALE GENOMIC DNA]</scope>
    <source>
        <strain evidence="1 2">YIM65754</strain>
    </source>
</reference>